<feature type="transmembrane region" description="Helical" evidence="2">
    <location>
        <begin position="3125"/>
        <end position="3146"/>
    </location>
</feature>
<keyword evidence="3" id="KW-0732">Signal</keyword>
<feature type="domain" description="DUF11" evidence="4">
    <location>
        <begin position="2856"/>
        <end position="2985"/>
    </location>
</feature>
<dbReference type="Pfam" id="PF01345">
    <property type="entry name" value="DUF11"/>
    <property type="match status" value="9"/>
</dbReference>
<reference evidence="5 6" key="1">
    <citation type="submission" date="2019-02" db="EMBL/GenBank/DDBJ databases">
        <authorList>
            <person name="Sun L."/>
            <person name="Pan D."/>
            <person name="Wu X."/>
        </authorList>
    </citation>
    <scope>NUCLEOTIDE SEQUENCE [LARGE SCALE GENOMIC DNA]</scope>
    <source>
        <strain evidence="5 6">JW-1</strain>
    </source>
</reference>
<evidence type="ECO:0000259" key="4">
    <source>
        <dbReference type="Pfam" id="PF01345"/>
    </source>
</evidence>
<feature type="domain" description="DUF11" evidence="4">
    <location>
        <begin position="1988"/>
        <end position="2126"/>
    </location>
</feature>
<dbReference type="PANTHER" id="PTHR34819:SF3">
    <property type="entry name" value="CELL SURFACE PROTEIN"/>
    <property type="match status" value="1"/>
</dbReference>
<dbReference type="InterPro" id="IPR026466">
    <property type="entry name" value="Fim_isopep_form_D2_dom"/>
</dbReference>
<feature type="region of interest" description="Disordered" evidence="1">
    <location>
        <begin position="2407"/>
        <end position="2437"/>
    </location>
</feature>
<evidence type="ECO:0000313" key="5">
    <source>
        <dbReference type="EMBL" id="QBE48775.1"/>
    </source>
</evidence>
<feature type="signal peptide" evidence="3">
    <location>
        <begin position="1"/>
        <end position="20"/>
    </location>
</feature>
<evidence type="ECO:0000313" key="6">
    <source>
        <dbReference type="Proteomes" id="UP000289260"/>
    </source>
</evidence>
<dbReference type="EMBL" id="CP035806">
    <property type="protein sequence ID" value="QBE48775.1"/>
    <property type="molecule type" value="Genomic_DNA"/>
</dbReference>
<feature type="region of interest" description="Disordered" evidence="1">
    <location>
        <begin position="1791"/>
        <end position="1810"/>
    </location>
</feature>
<evidence type="ECO:0000256" key="2">
    <source>
        <dbReference type="SAM" id="Phobius"/>
    </source>
</evidence>
<feature type="region of interest" description="Disordered" evidence="1">
    <location>
        <begin position="2253"/>
        <end position="2272"/>
    </location>
</feature>
<evidence type="ECO:0000256" key="3">
    <source>
        <dbReference type="SAM" id="SignalP"/>
    </source>
</evidence>
<proteinExistence type="predicted"/>
<dbReference type="OrthoDB" id="158862at2"/>
<dbReference type="NCBIfam" id="TIGR04226">
    <property type="entry name" value="RrgB_K2N_iso_D2"/>
    <property type="match status" value="1"/>
</dbReference>
<accession>A0A4P6KEB6</accession>
<organism evidence="5 6">
    <name type="scientific">Leucobacter triazinivorans</name>
    <dbReference type="NCBI Taxonomy" id="1784719"/>
    <lineage>
        <taxon>Bacteria</taxon>
        <taxon>Bacillati</taxon>
        <taxon>Actinomycetota</taxon>
        <taxon>Actinomycetes</taxon>
        <taxon>Micrococcales</taxon>
        <taxon>Microbacteriaceae</taxon>
        <taxon>Leucobacter</taxon>
    </lineage>
</organism>
<keyword evidence="2" id="KW-1133">Transmembrane helix</keyword>
<feature type="domain" description="DUF11" evidence="4">
    <location>
        <begin position="2570"/>
        <end position="2696"/>
    </location>
</feature>
<dbReference type="InterPro" id="IPR047589">
    <property type="entry name" value="DUF11_rpt"/>
</dbReference>
<evidence type="ECO:0000256" key="1">
    <source>
        <dbReference type="SAM" id="MobiDB-lite"/>
    </source>
</evidence>
<feature type="region of interest" description="Disordered" evidence="1">
    <location>
        <begin position="2109"/>
        <end position="2128"/>
    </location>
</feature>
<feature type="chain" id="PRO_5038531198" evidence="3">
    <location>
        <begin position="21"/>
        <end position="3155"/>
    </location>
</feature>
<feature type="domain" description="DUF11" evidence="4">
    <location>
        <begin position="1660"/>
        <end position="1783"/>
    </location>
</feature>
<feature type="domain" description="DUF11" evidence="4">
    <location>
        <begin position="2298"/>
        <end position="2398"/>
    </location>
</feature>
<dbReference type="Gene3D" id="2.60.40.740">
    <property type="match status" value="4"/>
</dbReference>
<feature type="compositionally biased region" description="Low complexity" evidence="1">
    <location>
        <begin position="2261"/>
        <end position="2272"/>
    </location>
</feature>
<dbReference type="PANTHER" id="PTHR34819">
    <property type="entry name" value="LARGE CYSTEINE-RICH PERIPLASMIC PROTEIN OMCB"/>
    <property type="match status" value="1"/>
</dbReference>
<dbReference type="Proteomes" id="UP000289260">
    <property type="component" value="Chromosome"/>
</dbReference>
<dbReference type="RefSeq" id="WP_130109910.1">
    <property type="nucleotide sequence ID" value="NZ_CP035806.1"/>
</dbReference>
<feature type="domain" description="DUF11" evidence="4">
    <location>
        <begin position="2135"/>
        <end position="2269"/>
    </location>
</feature>
<feature type="region of interest" description="Disordered" evidence="1">
    <location>
        <begin position="1950"/>
        <end position="1973"/>
    </location>
</feature>
<protein>
    <submittedName>
        <fullName evidence="5">DUF11 domain-containing protein</fullName>
    </submittedName>
</protein>
<feature type="compositionally biased region" description="Acidic residues" evidence="1">
    <location>
        <begin position="2117"/>
        <end position="2126"/>
    </location>
</feature>
<feature type="domain" description="DUF11" evidence="4">
    <location>
        <begin position="2720"/>
        <end position="2847"/>
    </location>
</feature>
<dbReference type="NCBIfam" id="TIGR01451">
    <property type="entry name" value="B_ant_repeat"/>
    <property type="match status" value="6"/>
</dbReference>
<gene>
    <name evidence="5" type="ORF">EVS81_07965</name>
</gene>
<keyword evidence="2" id="KW-0472">Membrane</keyword>
<name>A0A4P6KEB6_9MICO</name>
<feature type="domain" description="DUF11" evidence="4">
    <location>
        <begin position="2428"/>
        <end position="2557"/>
    </location>
</feature>
<feature type="compositionally biased region" description="Polar residues" evidence="1">
    <location>
        <begin position="405"/>
        <end position="416"/>
    </location>
</feature>
<keyword evidence="6" id="KW-1185">Reference proteome</keyword>
<feature type="domain" description="DUF11" evidence="4">
    <location>
        <begin position="2998"/>
        <end position="3110"/>
    </location>
</feature>
<dbReference type="InterPro" id="IPR051172">
    <property type="entry name" value="Chlamydia_OmcB"/>
</dbReference>
<sequence length="3155" mass="321861">MTKHARAVKRNRLRSFIASAAAGALIAGSLVAVGVGAQVALASGPAPSVSVTQQDPPFIAGEDLTVEVEVRSAGAAAGDEFNLGLAVLIPADAALVGTSAALGAPRVYGAGQSVPRQGSADCASVGLAGSGDACAVPTGAQYLVFQNISDLPEGAANSGTLTLRPDAAVFPVGSTFDVRATAFTSDNERYLPRFPGSSNRADAGHTSAPGGDELGVAVQALRLEKQEPSPEGELLRGVHLNTTTYTLRVWHTGEGDIADTEVVDFLPAGLEYLGMGGVDHTAGAANGTRPDSAEYPGAPSLAGTPEPAGAGVNAGTVERSVETVIPTGDEVARYGLEAGKVYTRVVWDLGALLAGGDGRDIQDPLAQDYANAAGVPGYLEIRYRAGVPLFENTLDFGYTADTTGQQTANLDNNRGASTRHGEELPGENGAPLSLRNVAGVSGTYAGPIAPGHDPVSTDTAEHTVDAVDVRVLKSVDDSTFEQGQLATYTLDIATSEYTAASLGDGGSEDVRPNRLTDDLGDGICPAIPADGVTPGIGDPRLLIGDPRPGGAVVEDDMTPAEWTAALGELGTDCAYPSGLGGAELSGATLSGIAFDPASGHFYLDLSIAPIAAGTGSGHDGGSAGHQVVYTAAQNALYAEDAHAPGVTTSGDRVTNTVELAVTTDSIDALDGVTSSGDPANGVPAAAAAGEWHASDDSSATLEASLSRLAKSVLPRDTAIPAGGVADVPNAAWEPETAREPFAAGDEVWWRITVTPPFGADVRNPKLTDFLPEGTAFDTASTGGRYDSIVYSTSAETALGVCAPTGAAWLDEFVQNPVFDPDGDSLTWELGSDACVPSDTDDRFFPRNTTIDIFVKVQVVDVAAFSEVDLSANLAKYQQENVEGEIFFLRDEAAVQLDTGARLIKGVRAIDGDPAAGNPVNSNVDHREVVQNEAVEFRLDVTAPSSTTSAYVLYDALPAGIRAEDLDGYDDGTAAITADAKLWEDGADGAAAAVVARAYNPGDAGYPGDVSVAYSGRSVVVWELQAEVPGSTAPVEADAGAPAVPGVERGFTLAYTVIVPDGTGGGGAAALLSQSFENTASIVEFQVSNNTGGSSTIVPTLEAGQTTAPNGGGSGSSAPVADRPVADGEFGVTAAQATDPSDVFLPGAEIEKTLVATEIGPNRAPNPPGGAYDLDANNPDNAIVQGEYATFDYSVTVPAHTSVREGVLADFGNFVGQDSGSMTPNTAAYQVQSATLVEQPAGITVASTTGADPAVHATEFGFRTDTGKLVFPSYYDVADEPATFTVRVVVWTNDVDASNPTSSESRPSIPNNKMLQNTAYFDSKTLSGGQNPRVQDSADVQYREPNLTIAKSANPQTDVEAGELVTYTLSITNPDDRVKSYDNTVVDTVPRGLIVDTTQVGLIDATYLDENDVDTEASLNAGTGGTITWSSEHFPDLAEIPGTATLSYAATIDPTTGAGRSYTNTATVSGFTLPSDLPDAESRRGDRTSTDDATISAITAAIDKGVRLADADSAGAFGPSVSAPIGDTVEYQVDVTLRANVNYYDPTIVDDLPTGVSLVEASIDGPEVVAGTPALTGSWNYTDRTANGNVHEWRYDGDIASADADRTLRLGYRVDLTNSVPFSTNSLPNTAVFSWNTVDGDESTRQQLDDPAGVTVLNPQLEIVKRVDGQDAVTRDPGATLPYTLTVTNTGGTPAHHITVTDEVPDGIVVDADSISDGGVLTGAGATGGGTITWSLAGPLDHQGGAGTDTEILLTYSAEFADSAQLQANGNGLGTALTNTADVTRFESFADEGSGREYTPGQNGQPPVRDTAEARPLFPQVTLDKTVSDGDLAHVGESFGWTLTLVNAGQGAAQTIDVADVLPKNWSYDDGSAMISVGGAAAVPLAAPVQGADDGKTSLAWSLGSIAPATPILPGAASGATDQQRTIVITFTATPGADAVTDAGAGLTVPHTNTLSASTTDTTGATGNASEPSFTADPDTADAFLGSADLTIEKTGAADPILAGTEASAWEITVSNNGPDTADGSITVSDTTGPLPAGVVVTDVSGAGWTCSVPVRDADTGATAFDCARTDTAEQLADGASFPVIEVQVSVAADQAPITAAGELVNTAEVHPGRTHDDDPDNNESSDDITTGAAADLAVEKTVSTASPTAGAGITWQIAPSNIGPSVSVSTGDTPITISDTIPSGVSGVTFADGTGTWTADTPAGGSWNAGDTITWTYTGSAMPVGAAPVITLSGTIDASWTGGEISNTAVIEPGVTPDPETPNNTSTVPVTPGDATTLGIAKTRVVWDAAASAWVAATEAAQWGDEISYLVRVVNQGPADARAVTVVDEVPAGLTFSSLTDVAGTWTRVLPQGGTNAAGTTNASWETFALTGTQQVGETAARAFVVTFDTDSTMDPDTEIVNWVEASAENATNDPRDDDRTGSSRVADLSVTKSHTGNAEAGSTLDYTIVATNHGPSVSDGPIVITDSLPDGFSYVAGSAMVSVAGSTPVAMDPVITEAGQLLTWTPVATGATLARDATIEITLTTAIDAKVPAQLDLVNRATVDAPEDPNPDNDYRDDSTEVETHAEMTIVKDVEPAPWVAGTEVAYTLTVTNDGPSAVAASVEDVLPAGLTLVSISGAGWTCDTVSEGATSGSCDFTANDGLHPVGAANATTLSVVALIASNVPTMDSGSSPLVNTAELTWVDTDGPQRDEDTAEILVTTEADLGLVKTAVDPADDTTEVGTAVAGEQARYRIDVENFGPSDAIAPITVADTLPDGISFAGLAGGASANWAAAVDPVDPQRVTFTLLPDGTGLAAGQATPAILFDVRLDPGLQPTADPDVPALVNTATVTSGTPDPNPANDTDEAPLTVTRAADLAIVKSHEAERVRIGDELPFSLLVSNNGPSVASGITVTDRVPAGLEVLSAAGDEADGWTIVSVTAEADGTSTVVASRSDAGEELAVGDSAPALTVLTRVLESAYPSVVNVAEVRGAEPDGDPSNNTSEDEVAVPPMVTLVTEKTAVGEFQVGGTGTYRITVENLGPTADPGPITVTDSLPDGLSFRSSPDEHVSVSGDTVTWTLPDGLQVGERVELTLVVDVGQAAYPSVTNVVSIDTPSELTDDSQTEDSAVVPVAAADPLAITGADLAAFAALAALLLVLAGAGALLLERRRRAGQR</sequence>
<dbReference type="InterPro" id="IPR001434">
    <property type="entry name" value="OmcB-like_DUF11"/>
</dbReference>
<feature type="compositionally biased region" description="Low complexity" evidence="1">
    <location>
        <begin position="1951"/>
        <end position="1969"/>
    </location>
</feature>
<dbReference type="KEGG" id="ltr:EVS81_07965"/>
<feature type="region of interest" description="Disordered" evidence="1">
    <location>
        <begin position="405"/>
        <end position="430"/>
    </location>
</feature>
<keyword evidence="2" id="KW-0812">Transmembrane</keyword>